<accession>A0ABV7PXW3</accession>
<evidence type="ECO:0000313" key="3">
    <source>
        <dbReference type="Proteomes" id="UP001595712"/>
    </source>
</evidence>
<evidence type="ECO:0000313" key="2">
    <source>
        <dbReference type="EMBL" id="MFC3492154.1"/>
    </source>
</evidence>
<dbReference type="InterPro" id="IPR011009">
    <property type="entry name" value="Kinase-like_dom_sf"/>
</dbReference>
<keyword evidence="3" id="KW-1185">Reference proteome</keyword>
<dbReference type="Pfam" id="PF01636">
    <property type="entry name" value="APH"/>
    <property type="match status" value="1"/>
</dbReference>
<name>A0ABV7PXW3_9ACTN</name>
<protein>
    <submittedName>
        <fullName evidence="2">Phosphotransferase family protein</fullName>
    </submittedName>
</protein>
<dbReference type="SUPFAM" id="SSF56112">
    <property type="entry name" value="Protein kinase-like (PK-like)"/>
    <property type="match status" value="1"/>
</dbReference>
<organism evidence="2 3">
    <name type="scientific">Glycomyces rhizosphaerae</name>
    <dbReference type="NCBI Taxonomy" id="2054422"/>
    <lineage>
        <taxon>Bacteria</taxon>
        <taxon>Bacillati</taxon>
        <taxon>Actinomycetota</taxon>
        <taxon>Actinomycetes</taxon>
        <taxon>Glycomycetales</taxon>
        <taxon>Glycomycetaceae</taxon>
        <taxon>Glycomyces</taxon>
    </lineage>
</organism>
<sequence length="245" mass="26848">MSQTPSEGVPLVGGRMAAGVARVGDTVRRPVCGSSDFMAALLELLEERGFSGAPRYLGRSDGADLLSFIPGEVPARFRPWSDAQVAAAARMLRAMHDATRGSVLAGRFEVVCHHDPGPNNVVFQDGVPTAFIDFAEAAPGSRLEDVAYMAWTWVVSSKQARPLRDQADQVRLLAETYGLKAAERRVLVDCILERQSRNVRFWAEIQARPATAIATPEELADRIEWSRREHAFVHAHRGIFDAALA</sequence>
<reference evidence="3" key="1">
    <citation type="journal article" date="2019" name="Int. J. Syst. Evol. Microbiol.">
        <title>The Global Catalogue of Microorganisms (GCM) 10K type strain sequencing project: providing services to taxonomists for standard genome sequencing and annotation.</title>
        <authorList>
            <consortium name="The Broad Institute Genomics Platform"/>
            <consortium name="The Broad Institute Genome Sequencing Center for Infectious Disease"/>
            <person name="Wu L."/>
            <person name="Ma J."/>
        </authorList>
    </citation>
    <scope>NUCLEOTIDE SEQUENCE [LARGE SCALE GENOMIC DNA]</scope>
    <source>
        <strain evidence="3">CGMCC 4.7396</strain>
    </source>
</reference>
<dbReference type="RefSeq" id="WP_387972245.1">
    <property type="nucleotide sequence ID" value="NZ_JBHRWO010000006.1"/>
</dbReference>
<feature type="domain" description="Aminoglycoside phosphotransferase" evidence="1">
    <location>
        <begin position="107"/>
        <end position="167"/>
    </location>
</feature>
<dbReference type="Proteomes" id="UP001595712">
    <property type="component" value="Unassembled WGS sequence"/>
</dbReference>
<dbReference type="Gene3D" id="3.90.1200.10">
    <property type="match status" value="1"/>
</dbReference>
<dbReference type="InterPro" id="IPR002575">
    <property type="entry name" value="Aminoglycoside_PTrfase"/>
</dbReference>
<gene>
    <name evidence="2" type="ORF">ACFO8M_06615</name>
</gene>
<proteinExistence type="predicted"/>
<evidence type="ECO:0000259" key="1">
    <source>
        <dbReference type="Pfam" id="PF01636"/>
    </source>
</evidence>
<comment type="caution">
    <text evidence="2">The sequence shown here is derived from an EMBL/GenBank/DDBJ whole genome shotgun (WGS) entry which is preliminary data.</text>
</comment>
<dbReference type="EMBL" id="JBHRWO010000006">
    <property type="protein sequence ID" value="MFC3492154.1"/>
    <property type="molecule type" value="Genomic_DNA"/>
</dbReference>